<keyword evidence="1" id="KW-0812">Transmembrane</keyword>
<protein>
    <submittedName>
        <fullName evidence="2">Uncharacterized protein</fullName>
    </submittedName>
</protein>
<dbReference type="EMBL" id="FOFB01000037">
    <property type="protein sequence ID" value="SER35308.1"/>
    <property type="molecule type" value="Genomic_DNA"/>
</dbReference>
<keyword evidence="3" id="KW-1185">Reference proteome</keyword>
<dbReference type="InParanoid" id="A0A1H9NHC6"/>
<dbReference type="AlphaFoldDB" id="A0A1H9NHC6"/>
<name>A0A1H9NHC6_9BACT</name>
<gene>
    <name evidence="2" type="ORF">SAMN05444359_1373</name>
</gene>
<dbReference type="RefSeq" id="WP_090173007.1">
    <property type="nucleotide sequence ID" value="NZ_FOFB01000037.1"/>
</dbReference>
<organism evidence="2 3">
    <name type="scientific">Neolewinella agarilytica</name>
    <dbReference type="NCBI Taxonomy" id="478744"/>
    <lineage>
        <taxon>Bacteria</taxon>
        <taxon>Pseudomonadati</taxon>
        <taxon>Bacteroidota</taxon>
        <taxon>Saprospiria</taxon>
        <taxon>Saprospirales</taxon>
        <taxon>Lewinellaceae</taxon>
        <taxon>Neolewinella</taxon>
    </lineage>
</organism>
<reference evidence="3" key="1">
    <citation type="submission" date="2016-10" db="EMBL/GenBank/DDBJ databases">
        <authorList>
            <person name="Varghese N."/>
            <person name="Submissions S."/>
        </authorList>
    </citation>
    <scope>NUCLEOTIDE SEQUENCE [LARGE SCALE GENOMIC DNA]</scope>
    <source>
        <strain evidence="3">DSM 24740</strain>
    </source>
</reference>
<evidence type="ECO:0000256" key="1">
    <source>
        <dbReference type="SAM" id="Phobius"/>
    </source>
</evidence>
<dbReference type="Proteomes" id="UP000199021">
    <property type="component" value="Unassembled WGS sequence"/>
</dbReference>
<evidence type="ECO:0000313" key="3">
    <source>
        <dbReference type="Proteomes" id="UP000199021"/>
    </source>
</evidence>
<keyword evidence="1" id="KW-1133">Transmembrane helix</keyword>
<sequence>MSSKKHIIVASLLFAIGGIAFWCTFNSTARSHRTQIASLKLEITDLQRIISVISKNPEEFNQIRSQRDSLLGRDASRNEDDIRSSNYLEDLEEEYNANIQDKIALELAFLELQKRNDHLVEINAGWQIHEDTLRKRIELLTPYYHQYLQQLQANRRVNKTPLTR</sequence>
<proteinExistence type="predicted"/>
<accession>A0A1H9NHC6</accession>
<feature type="transmembrane region" description="Helical" evidence="1">
    <location>
        <begin position="6"/>
        <end position="25"/>
    </location>
</feature>
<keyword evidence="1" id="KW-0472">Membrane</keyword>
<evidence type="ECO:0000313" key="2">
    <source>
        <dbReference type="EMBL" id="SER35308.1"/>
    </source>
</evidence>